<organism evidence="1">
    <name type="scientific">uncultured Caudovirales phage</name>
    <dbReference type="NCBI Taxonomy" id="2100421"/>
    <lineage>
        <taxon>Viruses</taxon>
        <taxon>Duplodnaviria</taxon>
        <taxon>Heunggongvirae</taxon>
        <taxon>Uroviricota</taxon>
        <taxon>Caudoviricetes</taxon>
        <taxon>Peduoviridae</taxon>
        <taxon>Maltschvirus</taxon>
        <taxon>Maltschvirus maltsch</taxon>
    </lineage>
</organism>
<sequence length="706" mass="77768">MNSDNVGPSPTDTLSVLTHTHNRVTKTWKADGTIAAFDDAKYYRLQQHTINGIDELSYLLTGLQSDPKSCLIRGVPVPRETAAQRDGEQYKPGYVRKALDYFDDQPLHAVMIDVDGYEPFAWDAITHTGDAIREFITTQLPEEWHGASYHWHVSSSFGHPTKLDTGLRVHLWFWLDQPLTSAQLKAYAKATKLAADVALFNPVQAHFTADPFIEDGVEDPITDRWGYVHGAPSVTLTGEIPTVSATASSAGQRMLDIANDDPIVARLDELGLIKTKTRDGYNIECPFDEDHSGPSAETSTQYRLPYTNGHALGQFICLHAHCSERPRMEYMDKLGLVNTLADFEDLSALPEVVLDKEIAESIAKVKEERFKLYTTEEFVVRSKATWLIKGVLPWANFGVFYGASGSGKSFFVFNMAAAIARGIAWRGHKTTKARVLWIAAEGQEDMRKRVYGYCMAEGIDPKDLDMKFIDSAPNLMDVADVKALIKKIKEQGEFDLIVIDTLAQVMAGGNENSGEDMGKVMGHCKQITRHTGAMVAPVHHSGKDESRGARGWSGLRAACDFEYEIIRAGEDRVATVTKMKGGADGEEFGFRLETIIVGKDDDQDDETTCVIQFTDASRADVAAQVQPGGNSQKEILKQAGTMLGLGDGIVTRNALVAAVAATRPRGDSERDQRVSNVNRDTKKLIDNGFLLESSTGLITLPSKRTV</sequence>
<dbReference type="SUPFAM" id="SSF52540">
    <property type="entry name" value="P-loop containing nucleoside triphosphate hydrolases"/>
    <property type="match status" value="1"/>
</dbReference>
<dbReference type="Pfam" id="PF13481">
    <property type="entry name" value="AAA_25"/>
    <property type="match status" value="1"/>
</dbReference>
<name>A0A6J5T8J5_9CAUD</name>
<accession>A0A6J5T8J5</accession>
<dbReference type="Gene3D" id="3.40.50.300">
    <property type="entry name" value="P-loop containing nucleotide triphosphate hydrolases"/>
    <property type="match status" value="1"/>
</dbReference>
<dbReference type="InterPro" id="IPR038724">
    <property type="entry name" value="RepA"/>
</dbReference>
<evidence type="ECO:0000313" key="1">
    <source>
        <dbReference type="EMBL" id="CAB4241000.1"/>
    </source>
</evidence>
<dbReference type="InterPro" id="IPR027417">
    <property type="entry name" value="P-loop_NTPase"/>
</dbReference>
<dbReference type="EMBL" id="LR797819">
    <property type="protein sequence ID" value="CAB4241000.1"/>
    <property type="molecule type" value="Genomic_DNA"/>
</dbReference>
<proteinExistence type="predicted"/>
<reference evidence="1" key="1">
    <citation type="submission" date="2020-05" db="EMBL/GenBank/DDBJ databases">
        <authorList>
            <person name="Chiriac C."/>
            <person name="Salcher M."/>
            <person name="Ghai R."/>
            <person name="Kavagutti S V."/>
        </authorList>
    </citation>
    <scope>NUCLEOTIDE SEQUENCE</scope>
</reference>
<gene>
    <name evidence="1" type="ORF">UFOVP56_47</name>
</gene>
<protein>
    <submittedName>
        <fullName evidence="1">AAA domain containing protein</fullName>
    </submittedName>
</protein>
<dbReference type="CDD" id="cd01125">
    <property type="entry name" value="RepA_RSF1010_like"/>
    <property type="match status" value="1"/>
</dbReference>